<keyword evidence="3" id="KW-1185">Reference proteome</keyword>
<evidence type="ECO:0008006" key="4">
    <source>
        <dbReference type="Google" id="ProtNLM"/>
    </source>
</evidence>
<feature type="signal peptide" evidence="1">
    <location>
        <begin position="1"/>
        <end position="25"/>
    </location>
</feature>
<feature type="chain" id="PRO_5014812404" description="Secreted protein" evidence="1">
    <location>
        <begin position="26"/>
        <end position="153"/>
    </location>
</feature>
<dbReference type="AlphaFoldDB" id="A0A2M9D3F0"/>
<comment type="caution">
    <text evidence="2">The sequence shown here is derived from an EMBL/GenBank/DDBJ whole genome shotgun (WGS) entry which is preliminary data.</text>
</comment>
<proteinExistence type="predicted"/>
<evidence type="ECO:0000256" key="1">
    <source>
        <dbReference type="SAM" id="SignalP"/>
    </source>
</evidence>
<gene>
    <name evidence="2" type="ORF">CLV85_2298</name>
</gene>
<protein>
    <recommendedName>
        <fullName evidence="4">Secreted protein</fullName>
    </recommendedName>
</protein>
<organism evidence="2 3">
    <name type="scientific">Salinibacterium amurskyense</name>
    <dbReference type="NCBI Taxonomy" id="205941"/>
    <lineage>
        <taxon>Bacteria</taxon>
        <taxon>Bacillati</taxon>
        <taxon>Actinomycetota</taxon>
        <taxon>Actinomycetes</taxon>
        <taxon>Micrococcales</taxon>
        <taxon>Microbacteriaceae</taxon>
        <taxon>Salinibacterium</taxon>
    </lineage>
</organism>
<dbReference type="Proteomes" id="UP000231742">
    <property type="component" value="Unassembled WGS sequence"/>
</dbReference>
<keyword evidence="1" id="KW-0732">Signal</keyword>
<evidence type="ECO:0000313" key="3">
    <source>
        <dbReference type="Proteomes" id="UP000231742"/>
    </source>
</evidence>
<dbReference type="OrthoDB" id="4979099at2"/>
<reference evidence="2 3" key="1">
    <citation type="submission" date="2017-11" db="EMBL/GenBank/DDBJ databases">
        <title>Genomic Encyclopedia of Archaeal and Bacterial Type Strains, Phase II (KMG-II): From Individual Species to Whole Genera.</title>
        <authorList>
            <person name="Goeker M."/>
        </authorList>
    </citation>
    <scope>NUCLEOTIDE SEQUENCE [LARGE SCALE GENOMIC DNA]</scope>
    <source>
        <strain evidence="2 3">DSM 16400</strain>
    </source>
</reference>
<name>A0A2M9D3F0_9MICO</name>
<evidence type="ECO:0000313" key="2">
    <source>
        <dbReference type="EMBL" id="PJJ78720.1"/>
    </source>
</evidence>
<dbReference type="RefSeq" id="WP_100389740.1">
    <property type="nucleotide sequence ID" value="NZ_BMZU01000003.1"/>
</dbReference>
<dbReference type="PROSITE" id="PS51257">
    <property type="entry name" value="PROKAR_LIPOPROTEIN"/>
    <property type="match status" value="1"/>
</dbReference>
<dbReference type="EMBL" id="PGFH01000002">
    <property type="protein sequence ID" value="PJJ78720.1"/>
    <property type="molecule type" value="Genomic_DNA"/>
</dbReference>
<sequence>MLSARHSVSASVALVLALAATPALAGCSGENPIGGIVEQATGGNVSLGGTEIPEGFPSAVPLHDGEVQFGIAAGEGDSRGYNVTIMTGAQSPLDAIEAAFADAGFESQVQASGADGAGTVIFSSDAWNVAVIVASTDDGYTANYTVAPVSATN</sequence>
<accession>A0A2M9D3F0</accession>